<feature type="transmembrane region" description="Helical" evidence="5">
    <location>
        <begin position="145"/>
        <end position="166"/>
    </location>
</feature>
<name>G7JZ82_MEDTR</name>
<dbReference type="PANTHER" id="PTHR33248">
    <property type="entry name" value="ZINC ION-BINDING PROTEIN"/>
    <property type="match status" value="1"/>
</dbReference>
<feature type="domain" description="GRF-type" evidence="6">
    <location>
        <begin position="69"/>
        <end position="115"/>
    </location>
</feature>
<dbReference type="Proteomes" id="UP000002051">
    <property type="component" value="Chromosome 5"/>
</dbReference>
<reference evidence="7 9" key="1">
    <citation type="journal article" date="2011" name="Nature">
        <title>The Medicago genome provides insight into the evolution of rhizobial symbioses.</title>
        <authorList>
            <person name="Young N.D."/>
            <person name="Debelle F."/>
            <person name="Oldroyd G.E."/>
            <person name="Geurts R."/>
            <person name="Cannon S.B."/>
            <person name="Udvardi M.K."/>
            <person name="Benedito V.A."/>
            <person name="Mayer K.F."/>
            <person name="Gouzy J."/>
            <person name="Schoof H."/>
            <person name="Van de Peer Y."/>
            <person name="Proost S."/>
            <person name="Cook D.R."/>
            <person name="Meyers B.C."/>
            <person name="Spannagl M."/>
            <person name="Cheung F."/>
            <person name="De Mita S."/>
            <person name="Krishnakumar V."/>
            <person name="Gundlach H."/>
            <person name="Zhou S."/>
            <person name="Mudge J."/>
            <person name="Bharti A.K."/>
            <person name="Murray J.D."/>
            <person name="Naoumkina M.A."/>
            <person name="Rosen B."/>
            <person name="Silverstein K.A."/>
            <person name="Tang H."/>
            <person name="Rombauts S."/>
            <person name="Zhao P.X."/>
            <person name="Zhou P."/>
            <person name="Barbe V."/>
            <person name="Bardou P."/>
            <person name="Bechner M."/>
            <person name="Bellec A."/>
            <person name="Berger A."/>
            <person name="Berges H."/>
            <person name="Bidwell S."/>
            <person name="Bisseling T."/>
            <person name="Choisne N."/>
            <person name="Couloux A."/>
            <person name="Denny R."/>
            <person name="Deshpande S."/>
            <person name="Dai X."/>
            <person name="Doyle J.J."/>
            <person name="Dudez A.M."/>
            <person name="Farmer A.D."/>
            <person name="Fouteau S."/>
            <person name="Franken C."/>
            <person name="Gibelin C."/>
            <person name="Gish J."/>
            <person name="Goldstein S."/>
            <person name="Gonzalez A.J."/>
            <person name="Green P.J."/>
            <person name="Hallab A."/>
            <person name="Hartog M."/>
            <person name="Hua A."/>
            <person name="Humphray S.J."/>
            <person name="Jeong D.H."/>
            <person name="Jing Y."/>
            <person name="Jocker A."/>
            <person name="Kenton S.M."/>
            <person name="Kim D.J."/>
            <person name="Klee K."/>
            <person name="Lai H."/>
            <person name="Lang C."/>
            <person name="Lin S."/>
            <person name="Macmil S.L."/>
            <person name="Magdelenat G."/>
            <person name="Matthews L."/>
            <person name="McCorrison J."/>
            <person name="Monaghan E.L."/>
            <person name="Mun J.H."/>
            <person name="Najar F.Z."/>
            <person name="Nicholson C."/>
            <person name="Noirot C."/>
            <person name="O'Bleness M."/>
            <person name="Paule C.R."/>
            <person name="Poulain J."/>
            <person name="Prion F."/>
            <person name="Qin B."/>
            <person name="Qu C."/>
            <person name="Retzel E.F."/>
            <person name="Riddle C."/>
            <person name="Sallet E."/>
            <person name="Samain S."/>
            <person name="Samson N."/>
            <person name="Sanders I."/>
            <person name="Saurat O."/>
            <person name="Scarpelli C."/>
            <person name="Schiex T."/>
            <person name="Segurens B."/>
            <person name="Severin A.J."/>
            <person name="Sherrier D.J."/>
            <person name="Shi R."/>
            <person name="Sims S."/>
            <person name="Singer S.R."/>
            <person name="Sinharoy S."/>
            <person name="Sterck L."/>
            <person name="Viollet A."/>
            <person name="Wang B.B."/>
            <person name="Wang K."/>
            <person name="Wang M."/>
            <person name="Wang X."/>
            <person name="Warfsmann J."/>
            <person name="Weissenbach J."/>
            <person name="White D.D."/>
            <person name="White J.D."/>
            <person name="Wiley G.B."/>
            <person name="Wincker P."/>
            <person name="Xing Y."/>
            <person name="Yang L."/>
            <person name="Yao Z."/>
            <person name="Ying F."/>
            <person name="Zhai J."/>
            <person name="Zhou L."/>
            <person name="Zuber A."/>
            <person name="Denarie J."/>
            <person name="Dixon R.A."/>
            <person name="May G.D."/>
            <person name="Schwartz D.C."/>
            <person name="Rogers J."/>
            <person name="Quetier F."/>
            <person name="Town C.D."/>
            <person name="Roe B.A."/>
        </authorList>
    </citation>
    <scope>NUCLEOTIDE SEQUENCE [LARGE SCALE GENOMIC DNA]</scope>
    <source>
        <strain evidence="7">A17</strain>
        <strain evidence="8 9">cv. Jemalong A17</strain>
    </source>
</reference>
<dbReference type="EMBL" id="CM001221">
    <property type="protein sequence ID" value="AES97267.1"/>
    <property type="molecule type" value="Genomic_DNA"/>
</dbReference>
<dbReference type="HOGENOM" id="CLU_1549891_0_0_1"/>
<evidence type="ECO:0000256" key="4">
    <source>
        <dbReference type="PROSITE-ProRule" id="PRU01343"/>
    </source>
</evidence>
<protein>
    <submittedName>
        <fullName evidence="7">GRF zinc finger protein</fullName>
    </submittedName>
</protein>
<evidence type="ECO:0000313" key="8">
    <source>
        <dbReference type="EnsemblPlants" id="AES97267"/>
    </source>
</evidence>
<keyword evidence="9" id="KW-1185">Reference proteome</keyword>
<evidence type="ECO:0000313" key="7">
    <source>
        <dbReference type="EMBL" id="AES97267.1"/>
    </source>
</evidence>
<dbReference type="AlphaFoldDB" id="G7JZ82"/>
<reference evidence="7 9" key="2">
    <citation type="journal article" date="2014" name="BMC Genomics">
        <title>An improved genome release (version Mt4.0) for the model legume Medicago truncatula.</title>
        <authorList>
            <person name="Tang H."/>
            <person name="Krishnakumar V."/>
            <person name="Bidwell S."/>
            <person name="Rosen B."/>
            <person name="Chan A."/>
            <person name="Zhou S."/>
            <person name="Gentzbittel L."/>
            <person name="Childs K.L."/>
            <person name="Yandell M."/>
            <person name="Gundlach H."/>
            <person name="Mayer K.F."/>
            <person name="Schwartz D.C."/>
            <person name="Town C.D."/>
        </authorList>
    </citation>
    <scope>GENOME REANNOTATION</scope>
    <source>
        <strain evidence="8 9">cv. Jemalong A17</strain>
    </source>
</reference>
<keyword evidence="2 4" id="KW-0863">Zinc-finger</keyword>
<keyword evidence="5" id="KW-1133">Transmembrane helix</keyword>
<keyword evidence="1" id="KW-0479">Metal-binding</keyword>
<dbReference type="InterPro" id="IPR010666">
    <property type="entry name" value="Znf_GRF"/>
</dbReference>
<evidence type="ECO:0000256" key="2">
    <source>
        <dbReference type="ARBA" id="ARBA00022771"/>
    </source>
</evidence>
<dbReference type="Pfam" id="PF06839">
    <property type="entry name" value="Zn_ribbon_GRF"/>
    <property type="match status" value="1"/>
</dbReference>
<dbReference type="GO" id="GO:0008270">
    <property type="term" value="F:zinc ion binding"/>
    <property type="evidence" value="ECO:0007669"/>
    <property type="project" value="UniProtKB-KW"/>
</dbReference>
<gene>
    <name evidence="7" type="ordered locus">MTR_5g047980</name>
</gene>
<proteinExistence type="predicted"/>
<reference evidence="8" key="3">
    <citation type="submission" date="2015-04" db="UniProtKB">
        <authorList>
            <consortium name="EnsemblPlants"/>
        </authorList>
    </citation>
    <scope>IDENTIFICATION</scope>
    <source>
        <strain evidence="8">cv. Jemalong A17</strain>
    </source>
</reference>
<evidence type="ECO:0000256" key="1">
    <source>
        <dbReference type="ARBA" id="ARBA00022723"/>
    </source>
</evidence>
<accession>G7JZ82</accession>
<organism evidence="7 9">
    <name type="scientific">Medicago truncatula</name>
    <name type="common">Barrel medic</name>
    <name type="synonym">Medicago tribuloides</name>
    <dbReference type="NCBI Taxonomy" id="3880"/>
    <lineage>
        <taxon>Eukaryota</taxon>
        <taxon>Viridiplantae</taxon>
        <taxon>Streptophyta</taxon>
        <taxon>Embryophyta</taxon>
        <taxon>Tracheophyta</taxon>
        <taxon>Spermatophyta</taxon>
        <taxon>Magnoliopsida</taxon>
        <taxon>eudicotyledons</taxon>
        <taxon>Gunneridae</taxon>
        <taxon>Pentapetalae</taxon>
        <taxon>rosids</taxon>
        <taxon>fabids</taxon>
        <taxon>Fabales</taxon>
        <taxon>Fabaceae</taxon>
        <taxon>Papilionoideae</taxon>
        <taxon>50 kb inversion clade</taxon>
        <taxon>NPAAA clade</taxon>
        <taxon>Hologalegina</taxon>
        <taxon>IRL clade</taxon>
        <taxon>Trifolieae</taxon>
        <taxon>Medicago</taxon>
    </lineage>
</organism>
<dbReference type="PaxDb" id="3880-AES97267"/>
<keyword evidence="5" id="KW-0472">Membrane</keyword>
<evidence type="ECO:0000313" key="9">
    <source>
        <dbReference type="Proteomes" id="UP000002051"/>
    </source>
</evidence>
<evidence type="ECO:0000256" key="5">
    <source>
        <dbReference type="SAM" id="Phobius"/>
    </source>
</evidence>
<evidence type="ECO:0000259" key="6">
    <source>
        <dbReference type="PROSITE" id="PS51999"/>
    </source>
</evidence>
<dbReference type="EnsemblPlants" id="AES97267">
    <property type="protein sequence ID" value="AES97267"/>
    <property type="gene ID" value="MTR_5g047980"/>
</dbReference>
<keyword evidence="5" id="KW-0812">Transmembrane</keyword>
<keyword evidence="3" id="KW-0862">Zinc</keyword>
<evidence type="ECO:0000256" key="3">
    <source>
        <dbReference type="ARBA" id="ARBA00022833"/>
    </source>
</evidence>
<sequence>MCQFGPVSSLPFTQLILSVNFLKKNVNSAQVAVHVGQSLEDMTSKTQWVHEQSYGSVGSSLRRWGNPSCRCGEPTVVRTVTDSLNHNYGKKFWGCSNYKNAYDKGCNYFKLVGDDDFIDERELKIEKQSKKIKKLKFELSRTRKWLLMALIFGFVWFGIGLVLGTISGEFYLK</sequence>
<dbReference type="PROSITE" id="PS51999">
    <property type="entry name" value="ZF_GRF"/>
    <property type="match status" value="1"/>
</dbReference>